<feature type="transmembrane region" description="Helical" evidence="1">
    <location>
        <begin position="428"/>
        <end position="447"/>
    </location>
</feature>
<organism evidence="2 3">
    <name type="scientific">Nitrospina gracilis (strain 3/211)</name>
    <dbReference type="NCBI Taxonomy" id="1266370"/>
    <lineage>
        <taxon>Bacteria</taxon>
        <taxon>Pseudomonadati</taxon>
        <taxon>Nitrospinota/Tectimicrobiota group</taxon>
        <taxon>Nitrospinota</taxon>
        <taxon>Nitrospinia</taxon>
        <taxon>Nitrospinales</taxon>
        <taxon>Nitrospinaceae</taxon>
        <taxon>Nitrospina</taxon>
    </lineage>
</organism>
<keyword evidence="1" id="KW-0472">Membrane</keyword>
<feature type="transmembrane region" description="Helical" evidence="1">
    <location>
        <begin position="309"/>
        <end position="326"/>
    </location>
</feature>
<feature type="transmembrane region" description="Helical" evidence="1">
    <location>
        <begin position="454"/>
        <end position="478"/>
    </location>
</feature>
<evidence type="ECO:0000313" key="2">
    <source>
        <dbReference type="EMBL" id="CCQ90213.1"/>
    </source>
</evidence>
<name>M1ZAE1_NITG3</name>
<keyword evidence="1" id="KW-1133">Transmembrane helix</keyword>
<feature type="transmembrane region" description="Helical" evidence="1">
    <location>
        <begin position="331"/>
        <end position="352"/>
    </location>
</feature>
<dbReference type="InParanoid" id="M1ZAE1"/>
<feature type="transmembrane region" description="Helical" evidence="1">
    <location>
        <begin position="372"/>
        <end position="392"/>
    </location>
</feature>
<dbReference type="AlphaFoldDB" id="M1ZAE1"/>
<protein>
    <recommendedName>
        <fullName evidence="4">YfhO family protein</fullName>
    </recommendedName>
</protein>
<dbReference type="Pfam" id="PF09586">
    <property type="entry name" value="YfhO"/>
    <property type="match status" value="1"/>
</dbReference>
<feature type="transmembrane region" description="Helical" evidence="1">
    <location>
        <begin position="12"/>
        <end position="33"/>
    </location>
</feature>
<dbReference type="InterPro" id="IPR018580">
    <property type="entry name" value="Uncharacterised_YfhO"/>
</dbReference>
<feature type="transmembrane region" description="Helical" evidence="1">
    <location>
        <begin position="404"/>
        <end position="422"/>
    </location>
</feature>
<evidence type="ECO:0000313" key="3">
    <source>
        <dbReference type="Proteomes" id="UP000011704"/>
    </source>
</evidence>
<gene>
    <name evidence="2" type="ORF">NITGR_260018</name>
</gene>
<keyword evidence="3" id="KW-1185">Reference proteome</keyword>
<dbReference type="Proteomes" id="UP000011704">
    <property type="component" value="Unassembled WGS sequence"/>
</dbReference>
<sequence>MTTPNSSLLSRIQSGLGLLLLGGGLLFFFWPMLFQEKVPFDRDFTLVTYPVKHHLHQAYQQGTLPFWNPNVHMGTPYFAELHPGVFYPPSLFFFIEDFPIALNLYYIFHFVILAVGTYLLLRRWGVSRTGAVASAWTAALSGFIFSSTYLSNLFLGAVWLPILFWAFEKFRATCRARWFVFTAFLVACQTLAACPEINIFTCGLLGLWTLFVPAEREHPGPGGRLTAIRHMGMLLLAVILGLGIIAVQLLPTYQLMQHSHRTDGIDYTFHTEWSLSPATFETFFLPHAAQASMTGNVIPVEQSGFLESVYLGVFAPLFIVVGLRFWRDRRIVFWLVMFAVGLFLAFGKYNPLYAWVYEWVPGLDRFRYPEKYFYVSAMASVFLLGLVWDRLVAATTKRSLGEKFVPGAVLIAAAAVVNTALAPEVRDAVPSLLILFAFGITHTLFYFRKIGIGLFRAVFLGSLFLDLVVRNFGLFPLIDKEYYLNQPVMASTIQSDPEPYRLYSGRVVENPDRFRLPNGPTRLAALIAMKEYMYPFLGTVYGMQYADGMPGLAMGLKDHFLWYRALLHAQPETRFRILKRSNVKYWIDVDRPTAYVNGIPLILPDRLHVFDDSLPRAFWVPRARQVSDERLLGLYYGQGFDPLREVLLTQAPPLKNVPASTGWVKSLKYAPNRVTVRTQQTGNGYLVLLDSWMPGWRVTVDGEPGIVIRANRFYRAVPLGPGPHRVEFTFTPAGWREGLVISAASTVFLFLGALWLRRRNRSVSTQQQVQKSL</sequence>
<feature type="transmembrane region" description="Helical" evidence="1">
    <location>
        <begin position="178"/>
        <end position="211"/>
    </location>
</feature>
<dbReference type="OrthoDB" id="9772884at2"/>
<reference evidence="2 3" key="1">
    <citation type="journal article" date="2013" name="Front. Microbiol.">
        <title>The genome of Nitrospina gracilis illuminates the metabolism and evolution of the major marine nitrite oxidizer.</title>
        <authorList>
            <person name="Luecker S."/>
            <person name="Nowka B."/>
            <person name="Rattei T."/>
            <person name="Spieck E."/>
            <person name="and Daims H."/>
        </authorList>
    </citation>
    <scope>NUCLEOTIDE SEQUENCE [LARGE SCALE GENOMIC DNA]</scope>
    <source>
        <strain evidence="2 3">3/211</strain>
    </source>
</reference>
<keyword evidence="1" id="KW-0812">Transmembrane</keyword>
<dbReference type="RefSeq" id="WP_005007514.1">
    <property type="nucleotide sequence ID" value="NZ_HG422173.1"/>
</dbReference>
<dbReference type="HOGENOM" id="CLU_008305_1_0_0"/>
<feature type="transmembrane region" description="Helical" evidence="1">
    <location>
        <begin position="100"/>
        <end position="121"/>
    </location>
</feature>
<dbReference type="EMBL" id="CAQJ01000029">
    <property type="protein sequence ID" value="CCQ90213.1"/>
    <property type="molecule type" value="Genomic_DNA"/>
</dbReference>
<evidence type="ECO:0008006" key="4">
    <source>
        <dbReference type="Google" id="ProtNLM"/>
    </source>
</evidence>
<comment type="caution">
    <text evidence="2">The sequence shown here is derived from an EMBL/GenBank/DDBJ whole genome shotgun (WGS) entry which is preliminary data.</text>
</comment>
<feature type="transmembrane region" description="Helical" evidence="1">
    <location>
        <begin position="738"/>
        <end position="756"/>
    </location>
</feature>
<dbReference type="STRING" id="1266370.NITGR_260018"/>
<proteinExistence type="predicted"/>
<dbReference type="PANTHER" id="PTHR38454">
    <property type="entry name" value="INTEGRAL MEMBRANE PROTEIN-RELATED"/>
    <property type="match status" value="1"/>
</dbReference>
<dbReference type="PANTHER" id="PTHR38454:SF1">
    <property type="entry name" value="INTEGRAL MEMBRANE PROTEIN"/>
    <property type="match status" value="1"/>
</dbReference>
<feature type="transmembrane region" description="Helical" evidence="1">
    <location>
        <begin position="232"/>
        <end position="250"/>
    </location>
</feature>
<evidence type="ECO:0000256" key="1">
    <source>
        <dbReference type="SAM" id="Phobius"/>
    </source>
</evidence>
<accession>M1ZAE1</accession>
<feature type="transmembrane region" description="Helical" evidence="1">
    <location>
        <begin position="133"/>
        <end position="166"/>
    </location>
</feature>